<name>A0ABX2FXD3_9BACT</name>
<accession>A0ABX2FXD3</accession>
<dbReference type="EMBL" id="JABSNP010000023">
    <property type="protein sequence ID" value="NRT20944.1"/>
    <property type="molecule type" value="Genomic_DNA"/>
</dbReference>
<keyword evidence="3" id="KW-1185">Reference proteome</keyword>
<dbReference type="RefSeq" id="WP_173811711.1">
    <property type="nucleotide sequence ID" value="NZ_JABSNP010000023.1"/>
</dbReference>
<protein>
    <submittedName>
        <fullName evidence="2">Uncharacterized protein</fullName>
    </submittedName>
</protein>
<feature type="compositionally biased region" description="Basic residues" evidence="1">
    <location>
        <begin position="116"/>
        <end position="125"/>
    </location>
</feature>
<feature type="region of interest" description="Disordered" evidence="1">
    <location>
        <begin position="101"/>
        <end position="125"/>
    </location>
</feature>
<reference evidence="2 3" key="1">
    <citation type="submission" date="2020-05" db="EMBL/GenBank/DDBJ databases">
        <title>Genomic Encyclopedia of Type Strains, Phase IV (KMG-V): Genome sequencing to study the core and pangenomes of soil and plant-associated prokaryotes.</title>
        <authorList>
            <person name="Whitman W."/>
        </authorList>
    </citation>
    <scope>NUCLEOTIDE SEQUENCE [LARGE SCALE GENOMIC DNA]</scope>
    <source>
        <strain evidence="2 3">9A</strain>
    </source>
</reference>
<dbReference type="Proteomes" id="UP000779507">
    <property type="component" value="Unassembled WGS sequence"/>
</dbReference>
<comment type="caution">
    <text evidence="2">The sequence shown here is derived from an EMBL/GenBank/DDBJ whole genome shotgun (WGS) entry which is preliminary data.</text>
</comment>
<evidence type="ECO:0000313" key="3">
    <source>
        <dbReference type="Proteomes" id="UP000779507"/>
    </source>
</evidence>
<sequence length="125" mass="13809">MPTLPKTALPEAFPAQQAYLAIEQPPANAAEKRCLAQVRRHVLAHPHTQDLRELAGAVKKLLGPAYEVGCGSAHIWVKRPGDPERLAIVADRLTTAYRDWFEPRPPREGAANTSRNPHRRLALPG</sequence>
<evidence type="ECO:0000313" key="2">
    <source>
        <dbReference type="EMBL" id="NRT20944.1"/>
    </source>
</evidence>
<proteinExistence type="predicted"/>
<evidence type="ECO:0000256" key="1">
    <source>
        <dbReference type="SAM" id="MobiDB-lite"/>
    </source>
</evidence>
<gene>
    <name evidence="2" type="ORF">HNP98_003789</name>
</gene>
<organism evidence="2 3">
    <name type="scientific">Hymenobacter caeli</name>
    <dbReference type="NCBI Taxonomy" id="2735894"/>
    <lineage>
        <taxon>Bacteria</taxon>
        <taxon>Pseudomonadati</taxon>
        <taxon>Bacteroidota</taxon>
        <taxon>Cytophagia</taxon>
        <taxon>Cytophagales</taxon>
        <taxon>Hymenobacteraceae</taxon>
        <taxon>Hymenobacter</taxon>
    </lineage>
</organism>